<feature type="domain" description="C2H2-type" evidence="6">
    <location>
        <begin position="321"/>
        <end position="348"/>
    </location>
</feature>
<keyword evidence="4" id="KW-0862">Zinc</keyword>
<name>E4XLJ1_OIKDI</name>
<dbReference type="SUPFAM" id="SSF57667">
    <property type="entry name" value="beta-beta-alpha zinc fingers"/>
    <property type="match status" value="1"/>
</dbReference>
<dbReference type="PANTHER" id="PTHR24409">
    <property type="entry name" value="ZINC FINGER PROTEIN 142"/>
    <property type="match status" value="1"/>
</dbReference>
<dbReference type="OrthoDB" id="6077919at2759"/>
<dbReference type="InterPro" id="IPR036236">
    <property type="entry name" value="Znf_C2H2_sf"/>
</dbReference>
<dbReference type="PROSITE" id="PS50157">
    <property type="entry name" value="ZINC_FINGER_C2H2_2"/>
    <property type="match status" value="3"/>
</dbReference>
<keyword evidence="3 5" id="KW-0863">Zinc-finger</keyword>
<dbReference type="GO" id="GO:0008270">
    <property type="term" value="F:zinc ion binding"/>
    <property type="evidence" value="ECO:0007669"/>
    <property type="project" value="UniProtKB-KW"/>
</dbReference>
<evidence type="ECO:0000313" key="7">
    <source>
        <dbReference type="EMBL" id="CBY10906.1"/>
    </source>
</evidence>
<dbReference type="GO" id="GO:0000981">
    <property type="term" value="F:DNA-binding transcription factor activity, RNA polymerase II-specific"/>
    <property type="evidence" value="ECO:0007669"/>
    <property type="project" value="TreeGrafter"/>
</dbReference>
<feature type="domain" description="C2H2-type" evidence="6">
    <location>
        <begin position="266"/>
        <end position="293"/>
    </location>
</feature>
<evidence type="ECO:0000256" key="3">
    <source>
        <dbReference type="ARBA" id="ARBA00022771"/>
    </source>
</evidence>
<sequence>MDDKTRKYLIKYMKKTGRTKTLEVLKRTSPQKQKDERKAPLKLSFQIIKAPERKEIVEVKKPKQEKMKNSKDGIGLDDFEKKKKAKIPDNFKQIVSKFGLPEEHIDFFYEYRDKFVWEIKEKKKVYCTAQGCNFLAPSFPNSLVEHMAECHNYGEYPCSRVAISDRQNRHFRIGVGKFSDRPEFSRQSRQFLSAKSAKIGEIGESAEFFCRIGSRSAKPKFFAKIATLPCSKNDCKFVAYAKVCLRKHETQFHGTGRRRRLTHEEFACQLCEFTTIRRLLLDVHMRIHQNRQIKCEFCSYTAVTMKQIHDHILYHFRIKNFFCPICPASFHINGILTQHLRMHSKDYACTHCLKVFSTKNQFDRHVRECDVRLSKFT</sequence>
<dbReference type="Proteomes" id="UP000001307">
    <property type="component" value="Unassembled WGS sequence"/>
</dbReference>
<dbReference type="SMART" id="SM00355">
    <property type="entry name" value="ZnF_C2H2"/>
    <property type="match status" value="6"/>
</dbReference>
<evidence type="ECO:0000256" key="4">
    <source>
        <dbReference type="ARBA" id="ARBA00022833"/>
    </source>
</evidence>
<evidence type="ECO:0000256" key="1">
    <source>
        <dbReference type="ARBA" id="ARBA00022723"/>
    </source>
</evidence>
<accession>E4XLJ1</accession>
<dbReference type="PROSITE" id="PS00028">
    <property type="entry name" value="ZINC_FINGER_C2H2_1"/>
    <property type="match status" value="1"/>
</dbReference>
<dbReference type="Gene3D" id="3.30.160.60">
    <property type="entry name" value="Classic Zinc Finger"/>
    <property type="match status" value="2"/>
</dbReference>
<keyword evidence="8" id="KW-1185">Reference proteome</keyword>
<organism evidence="7">
    <name type="scientific">Oikopleura dioica</name>
    <name type="common">Tunicate</name>
    <dbReference type="NCBI Taxonomy" id="34765"/>
    <lineage>
        <taxon>Eukaryota</taxon>
        <taxon>Metazoa</taxon>
        <taxon>Chordata</taxon>
        <taxon>Tunicata</taxon>
        <taxon>Appendicularia</taxon>
        <taxon>Copelata</taxon>
        <taxon>Oikopleuridae</taxon>
        <taxon>Oikopleura</taxon>
    </lineage>
</organism>
<evidence type="ECO:0000259" key="6">
    <source>
        <dbReference type="PROSITE" id="PS50157"/>
    </source>
</evidence>
<evidence type="ECO:0000313" key="8">
    <source>
        <dbReference type="Proteomes" id="UP000001307"/>
    </source>
</evidence>
<dbReference type="GO" id="GO:0000977">
    <property type="term" value="F:RNA polymerase II transcription regulatory region sequence-specific DNA binding"/>
    <property type="evidence" value="ECO:0007669"/>
    <property type="project" value="TreeGrafter"/>
</dbReference>
<dbReference type="InParanoid" id="E4XLJ1"/>
<evidence type="ECO:0000256" key="2">
    <source>
        <dbReference type="ARBA" id="ARBA00022737"/>
    </source>
</evidence>
<proteinExistence type="predicted"/>
<gene>
    <name evidence="7" type="ORF">GSOID_T00014581001</name>
</gene>
<evidence type="ECO:0000256" key="5">
    <source>
        <dbReference type="PROSITE-ProRule" id="PRU00042"/>
    </source>
</evidence>
<keyword evidence="2" id="KW-0677">Repeat</keyword>
<reference evidence="7" key="1">
    <citation type="journal article" date="2010" name="Science">
        <title>Plasticity of animal genome architecture unmasked by rapid evolution of a pelagic tunicate.</title>
        <authorList>
            <person name="Denoeud F."/>
            <person name="Henriet S."/>
            <person name="Mungpakdee S."/>
            <person name="Aury J.M."/>
            <person name="Da Silva C."/>
            <person name="Brinkmann H."/>
            <person name="Mikhaleva J."/>
            <person name="Olsen L.C."/>
            <person name="Jubin C."/>
            <person name="Canestro C."/>
            <person name="Bouquet J.M."/>
            <person name="Danks G."/>
            <person name="Poulain J."/>
            <person name="Campsteijn C."/>
            <person name="Adamski M."/>
            <person name="Cross I."/>
            <person name="Yadetie F."/>
            <person name="Muffato M."/>
            <person name="Louis A."/>
            <person name="Butcher S."/>
            <person name="Tsagkogeorga G."/>
            <person name="Konrad A."/>
            <person name="Singh S."/>
            <person name="Jensen M.F."/>
            <person name="Cong E.H."/>
            <person name="Eikeseth-Otteraa H."/>
            <person name="Noel B."/>
            <person name="Anthouard V."/>
            <person name="Porcel B.M."/>
            <person name="Kachouri-Lafond R."/>
            <person name="Nishino A."/>
            <person name="Ugolini M."/>
            <person name="Chourrout P."/>
            <person name="Nishida H."/>
            <person name="Aasland R."/>
            <person name="Huzurbazar S."/>
            <person name="Westhof E."/>
            <person name="Delsuc F."/>
            <person name="Lehrach H."/>
            <person name="Reinhardt R."/>
            <person name="Weissenbach J."/>
            <person name="Roy S.W."/>
            <person name="Artiguenave F."/>
            <person name="Postlethwait J.H."/>
            <person name="Manak J.R."/>
            <person name="Thompson E.M."/>
            <person name="Jaillon O."/>
            <person name="Du Pasquier L."/>
            <person name="Boudinot P."/>
            <person name="Liberles D.A."/>
            <person name="Volff J.N."/>
            <person name="Philippe H."/>
            <person name="Lenhard B."/>
            <person name="Roest Crollius H."/>
            <person name="Wincker P."/>
            <person name="Chourrout D."/>
        </authorList>
    </citation>
    <scope>NUCLEOTIDE SEQUENCE [LARGE SCALE GENOMIC DNA]</scope>
</reference>
<protein>
    <recommendedName>
        <fullName evidence="6">C2H2-type domain-containing protein</fullName>
    </recommendedName>
</protein>
<dbReference type="GO" id="GO:0005634">
    <property type="term" value="C:nucleus"/>
    <property type="evidence" value="ECO:0007669"/>
    <property type="project" value="TreeGrafter"/>
</dbReference>
<dbReference type="AlphaFoldDB" id="E4XLJ1"/>
<dbReference type="PANTHER" id="PTHR24409:SF295">
    <property type="entry name" value="AZ2-RELATED"/>
    <property type="match status" value="1"/>
</dbReference>
<feature type="domain" description="C2H2-type" evidence="6">
    <location>
        <begin position="347"/>
        <end position="367"/>
    </location>
</feature>
<dbReference type="EMBL" id="FN653071">
    <property type="protein sequence ID" value="CBY10906.1"/>
    <property type="molecule type" value="Genomic_DNA"/>
</dbReference>
<keyword evidence="1" id="KW-0479">Metal-binding</keyword>
<dbReference type="InterPro" id="IPR013087">
    <property type="entry name" value="Znf_C2H2_type"/>
</dbReference>